<proteinExistence type="predicted"/>
<name>A0A699HN73_TANCI</name>
<feature type="compositionally biased region" description="Basic and acidic residues" evidence="2">
    <location>
        <begin position="296"/>
        <end position="312"/>
    </location>
</feature>
<organism evidence="3">
    <name type="scientific">Tanacetum cinerariifolium</name>
    <name type="common">Dalmatian daisy</name>
    <name type="synonym">Chrysanthemum cinerariifolium</name>
    <dbReference type="NCBI Taxonomy" id="118510"/>
    <lineage>
        <taxon>Eukaryota</taxon>
        <taxon>Viridiplantae</taxon>
        <taxon>Streptophyta</taxon>
        <taxon>Embryophyta</taxon>
        <taxon>Tracheophyta</taxon>
        <taxon>Spermatophyta</taxon>
        <taxon>Magnoliopsida</taxon>
        <taxon>eudicotyledons</taxon>
        <taxon>Gunneridae</taxon>
        <taxon>Pentapetalae</taxon>
        <taxon>asterids</taxon>
        <taxon>campanulids</taxon>
        <taxon>Asterales</taxon>
        <taxon>Asteraceae</taxon>
        <taxon>Asteroideae</taxon>
        <taxon>Anthemideae</taxon>
        <taxon>Anthemidinae</taxon>
        <taxon>Tanacetum</taxon>
    </lineage>
</organism>
<comment type="caution">
    <text evidence="3">The sequence shown here is derived from an EMBL/GenBank/DDBJ whole genome shotgun (WGS) entry which is preliminary data.</text>
</comment>
<dbReference type="AlphaFoldDB" id="A0A699HN73"/>
<evidence type="ECO:0008006" key="4">
    <source>
        <dbReference type="Google" id="ProtNLM"/>
    </source>
</evidence>
<feature type="region of interest" description="Disordered" evidence="2">
    <location>
        <begin position="296"/>
        <end position="330"/>
    </location>
</feature>
<accession>A0A699HN73</accession>
<evidence type="ECO:0000313" key="3">
    <source>
        <dbReference type="EMBL" id="GEY47152.1"/>
    </source>
</evidence>
<evidence type="ECO:0000256" key="1">
    <source>
        <dbReference type="SAM" id="Coils"/>
    </source>
</evidence>
<protein>
    <recommendedName>
        <fullName evidence="4">Reverse transcriptase domain-containing protein</fullName>
    </recommendedName>
</protein>
<sequence length="578" mass="65109">MPISHGGFIAQTRSERSNDPPLSRCHTLRRGEDIIELIKKLMETYTKLSERVLALKESKADQNLVITRLKLRVKKLEKKKKKARTPQPLNMRLFIDRVKSSAEENLDKEDPFKHEGSTIEEIDQDAGVTLVQIDAEDQGRFDDENDFDADAATKNVQTYTRRRRAVSTGSGGISTASRFFSTDGASLPVSTAGMVQEVNIPSPVAVKDKGNGKVEEYEDEQTKRTKLQQEQDRLGYEVALKKLSFDEIKKLFENTMKIVNTFLHMEIEVRGRASDLVVGSLQATITYSAEVGSSKRAAETKLDYEDSKRQKTNEASGSVQEQPDKEEHEFSQKDLQQIIMVIPVEEVYVEALQVKYLIIDWEKIATKKRTPRTSLGTTTTTTTPVTNAQLKTLIAQGVLTYSQNVMQLEPEMAKTTMIHEVPTPKFRRTERVARECTYPGFMKQLLYGKQNQVFHLNCSWKCSNMVQLPQNKIKQDDNNNQAQKQHPKKQGVAIAYTIGTGEKKEYAGTLPLCNKCKFYHNGQCIVKIKGHYRSDCPGLKDQNHGKQAGGTGSRGIVHALEGGESNQDLNDMEDDINA</sequence>
<feature type="region of interest" description="Disordered" evidence="2">
    <location>
        <begin position="543"/>
        <end position="578"/>
    </location>
</feature>
<evidence type="ECO:0000256" key="2">
    <source>
        <dbReference type="SAM" id="MobiDB-lite"/>
    </source>
</evidence>
<feature type="region of interest" description="Disordered" evidence="2">
    <location>
        <begin position="1"/>
        <end position="25"/>
    </location>
</feature>
<gene>
    <name evidence="3" type="ORF">Tci_419126</name>
</gene>
<keyword evidence="1" id="KW-0175">Coiled coil</keyword>
<feature type="coiled-coil region" evidence="1">
    <location>
        <begin position="38"/>
        <end position="79"/>
    </location>
</feature>
<dbReference type="EMBL" id="BKCJ010181383">
    <property type="protein sequence ID" value="GEY47152.1"/>
    <property type="molecule type" value="Genomic_DNA"/>
</dbReference>
<reference evidence="3" key="1">
    <citation type="journal article" date="2019" name="Sci. Rep.">
        <title>Draft genome of Tanacetum cinerariifolium, the natural source of mosquito coil.</title>
        <authorList>
            <person name="Yamashiro T."/>
            <person name="Shiraishi A."/>
            <person name="Satake H."/>
            <person name="Nakayama K."/>
        </authorList>
    </citation>
    <scope>NUCLEOTIDE SEQUENCE</scope>
</reference>